<sequence>METNIKVKTIKGQTFDFSLPNTATILEVKKKIEEKWNYEPDGQKIIYKGRLLTDNVQVHELNLGAKDFFVVTYKKYEYI</sequence>
<dbReference type="SMART" id="SM00213">
    <property type="entry name" value="UBQ"/>
    <property type="match status" value="1"/>
</dbReference>
<evidence type="ECO:0000259" key="1">
    <source>
        <dbReference type="PROSITE" id="PS50053"/>
    </source>
</evidence>
<dbReference type="GO" id="GO:0043130">
    <property type="term" value="F:ubiquitin binding"/>
    <property type="evidence" value="ECO:0007669"/>
    <property type="project" value="TreeGrafter"/>
</dbReference>
<name>A0A9Q0R827_ANAIG</name>
<evidence type="ECO:0000313" key="3">
    <source>
        <dbReference type="Proteomes" id="UP001149090"/>
    </source>
</evidence>
<dbReference type="PANTHER" id="PTHR10621:SF0">
    <property type="entry name" value="UV EXCISION REPAIR PROTEIN RAD23"/>
    <property type="match status" value="1"/>
</dbReference>
<gene>
    <name evidence="2" type="ORF">M0811_10762</name>
</gene>
<feature type="domain" description="Ubiquitin-like" evidence="1">
    <location>
        <begin position="3"/>
        <end position="75"/>
    </location>
</feature>
<dbReference type="InterPro" id="IPR029071">
    <property type="entry name" value="Ubiquitin-like_domsf"/>
</dbReference>
<accession>A0A9Q0R827</accession>
<dbReference type="InterPro" id="IPR000626">
    <property type="entry name" value="Ubiquitin-like_dom"/>
</dbReference>
<keyword evidence="3" id="KW-1185">Reference proteome</keyword>
<dbReference type="GO" id="GO:0031593">
    <property type="term" value="F:polyubiquitin modification-dependent protein binding"/>
    <property type="evidence" value="ECO:0007669"/>
    <property type="project" value="TreeGrafter"/>
</dbReference>
<protein>
    <recommendedName>
        <fullName evidence="1">Ubiquitin-like domain-containing protein</fullName>
    </recommendedName>
</protein>
<dbReference type="Proteomes" id="UP001149090">
    <property type="component" value="Unassembled WGS sequence"/>
</dbReference>
<comment type="caution">
    <text evidence="2">The sequence shown here is derived from an EMBL/GenBank/DDBJ whole genome shotgun (WGS) entry which is preliminary data.</text>
</comment>
<dbReference type="GO" id="GO:0005829">
    <property type="term" value="C:cytosol"/>
    <property type="evidence" value="ECO:0007669"/>
    <property type="project" value="TreeGrafter"/>
</dbReference>
<dbReference type="OrthoDB" id="419317at2759"/>
<dbReference type="AlphaFoldDB" id="A0A9Q0R827"/>
<dbReference type="PROSITE" id="PS50053">
    <property type="entry name" value="UBIQUITIN_2"/>
    <property type="match status" value="1"/>
</dbReference>
<dbReference type="GO" id="GO:0005654">
    <property type="term" value="C:nucleoplasm"/>
    <property type="evidence" value="ECO:0007669"/>
    <property type="project" value="TreeGrafter"/>
</dbReference>
<evidence type="ECO:0000313" key="2">
    <source>
        <dbReference type="EMBL" id="KAJ5070692.1"/>
    </source>
</evidence>
<dbReference type="GO" id="GO:0043161">
    <property type="term" value="P:proteasome-mediated ubiquitin-dependent protein catabolic process"/>
    <property type="evidence" value="ECO:0007669"/>
    <property type="project" value="TreeGrafter"/>
</dbReference>
<reference evidence="2" key="1">
    <citation type="submission" date="2022-10" db="EMBL/GenBank/DDBJ databases">
        <title>Novel sulphate-reducing endosymbionts in the free-living metamonad Anaeramoeba.</title>
        <authorList>
            <person name="Jerlstrom-Hultqvist J."/>
            <person name="Cepicka I."/>
            <person name="Gallot-Lavallee L."/>
            <person name="Salas-Leiva D."/>
            <person name="Curtis B.A."/>
            <person name="Zahonova K."/>
            <person name="Pipaliya S."/>
            <person name="Dacks J."/>
            <person name="Roger A.J."/>
        </authorList>
    </citation>
    <scope>NUCLEOTIDE SEQUENCE</scope>
    <source>
        <strain evidence="2">BMAN</strain>
    </source>
</reference>
<dbReference type="EMBL" id="JAPDFW010000093">
    <property type="protein sequence ID" value="KAJ5070692.1"/>
    <property type="molecule type" value="Genomic_DNA"/>
</dbReference>
<proteinExistence type="predicted"/>
<dbReference type="PANTHER" id="PTHR10621">
    <property type="entry name" value="UV EXCISION REPAIR PROTEIN RAD23"/>
    <property type="match status" value="1"/>
</dbReference>
<dbReference type="Gene3D" id="3.10.20.90">
    <property type="entry name" value="Phosphatidylinositol 3-kinase Catalytic Subunit, Chain A, domain 1"/>
    <property type="match status" value="1"/>
</dbReference>
<dbReference type="Pfam" id="PF00240">
    <property type="entry name" value="ubiquitin"/>
    <property type="match status" value="1"/>
</dbReference>
<dbReference type="GO" id="GO:0070628">
    <property type="term" value="F:proteasome binding"/>
    <property type="evidence" value="ECO:0007669"/>
    <property type="project" value="TreeGrafter"/>
</dbReference>
<organism evidence="2 3">
    <name type="scientific">Anaeramoeba ignava</name>
    <name type="common">Anaerobic marine amoeba</name>
    <dbReference type="NCBI Taxonomy" id="1746090"/>
    <lineage>
        <taxon>Eukaryota</taxon>
        <taxon>Metamonada</taxon>
        <taxon>Anaeramoebidae</taxon>
        <taxon>Anaeramoeba</taxon>
    </lineage>
</organism>
<dbReference type="SUPFAM" id="SSF54236">
    <property type="entry name" value="Ubiquitin-like"/>
    <property type="match status" value="1"/>
</dbReference>